<evidence type="ECO:0000256" key="10">
    <source>
        <dbReference type="ARBA" id="ARBA00023242"/>
    </source>
</evidence>
<comment type="similarity">
    <text evidence="11">Belongs to the acireductone dioxygenase (ARD) family.</text>
</comment>
<dbReference type="GO" id="GO:0010309">
    <property type="term" value="F:acireductone dioxygenase [iron(II)-requiring] activity"/>
    <property type="evidence" value="ECO:0007669"/>
    <property type="project" value="UniProtKB-UniRule"/>
</dbReference>
<dbReference type="UniPathway" id="UPA00904">
    <property type="reaction ID" value="UER00878"/>
</dbReference>
<evidence type="ECO:0000256" key="8">
    <source>
        <dbReference type="ARBA" id="ARBA00023004"/>
    </source>
</evidence>
<comment type="subcellular location">
    <subcellularLocation>
        <location evidence="11">Cytoplasm</location>
    </subcellularLocation>
    <subcellularLocation>
        <location evidence="11">Nucleus</location>
    </subcellularLocation>
</comment>
<keyword evidence="6 11" id="KW-0223">Dioxygenase</keyword>
<evidence type="ECO:0000256" key="3">
    <source>
        <dbReference type="ARBA" id="ARBA00022596"/>
    </source>
</evidence>
<feature type="binding site" evidence="11">
    <location>
        <position position="83"/>
    </location>
    <ligand>
        <name>Ni(2+)</name>
        <dbReference type="ChEBI" id="CHEBI:49786"/>
        <note>for nickel-dependent acireductone dioxygenase activity</note>
    </ligand>
</feature>
<evidence type="ECO:0000313" key="13">
    <source>
        <dbReference type="EMBL" id="SCU94518.1"/>
    </source>
</evidence>
<keyword evidence="14" id="KW-1185">Reference proteome</keyword>
<keyword evidence="4 11" id="KW-0028">Amino-acid biosynthesis</keyword>
<keyword evidence="5 11" id="KW-0479">Metal-binding</keyword>
<evidence type="ECO:0000256" key="12">
    <source>
        <dbReference type="SAM" id="MobiDB-lite"/>
    </source>
</evidence>
<dbReference type="GO" id="GO:0019509">
    <property type="term" value="P:L-methionine salvage from methylthioadenosine"/>
    <property type="evidence" value="ECO:0007669"/>
    <property type="project" value="UniProtKB-UniRule"/>
</dbReference>
<dbReference type="PANTHER" id="PTHR23418:SF0">
    <property type="entry name" value="ACIREDUCTONE DIOXYGENASE"/>
    <property type="match status" value="1"/>
</dbReference>
<dbReference type="Proteomes" id="UP000191144">
    <property type="component" value="Chromosome F"/>
</dbReference>
<feature type="binding site" evidence="11">
    <location>
        <position position="83"/>
    </location>
    <ligand>
        <name>Fe(2+)</name>
        <dbReference type="ChEBI" id="CHEBI:29033"/>
        <note>for iron-dependent acireductone dioxygenase activity</note>
    </ligand>
</feature>
<feature type="binding site" evidence="11">
    <location>
        <position position="129"/>
    </location>
    <ligand>
        <name>Ni(2+)</name>
        <dbReference type="ChEBI" id="CHEBI:49786"/>
        <note>for nickel-dependent acireductone dioxygenase activity</note>
    </ligand>
</feature>
<reference evidence="14" key="1">
    <citation type="submission" date="2016-03" db="EMBL/GenBank/DDBJ databases">
        <authorList>
            <person name="Devillers Hugo."/>
        </authorList>
    </citation>
    <scope>NUCLEOTIDE SEQUENCE [LARGE SCALE GENOMIC DNA]</scope>
</reference>
<dbReference type="GO" id="GO:0016151">
    <property type="term" value="F:nickel cation binding"/>
    <property type="evidence" value="ECO:0007669"/>
    <property type="project" value="UniProtKB-UniRule"/>
</dbReference>
<accession>A0A1G4JU99</accession>
<name>A0A1G4JU99_9SACH</name>
<dbReference type="InterPro" id="IPR004313">
    <property type="entry name" value="ARD"/>
</dbReference>
<feature type="region of interest" description="Disordered" evidence="12">
    <location>
        <begin position="1"/>
        <end position="21"/>
    </location>
</feature>
<evidence type="ECO:0000313" key="14">
    <source>
        <dbReference type="Proteomes" id="UP000191144"/>
    </source>
</evidence>
<evidence type="ECO:0000256" key="9">
    <source>
        <dbReference type="ARBA" id="ARBA00023167"/>
    </source>
</evidence>
<feature type="binding site" evidence="11">
    <location>
        <position position="89"/>
    </location>
    <ligand>
        <name>Fe(2+)</name>
        <dbReference type="ChEBI" id="CHEBI:29033"/>
        <note>for iron-dependent acireductone dioxygenase activity</note>
    </ligand>
</feature>
<keyword evidence="10 11" id="KW-0539">Nucleus</keyword>
<dbReference type="PANTHER" id="PTHR23418">
    <property type="entry name" value="ACIREDUCTONE DIOXYGENASE"/>
    <property type="match status" value="1"/>
</dbReference>
<protein>
    <recommendedName>
        <fullName evidence="11">Acireductone dioxygenase</fullName>
    </recommendedName>
    <alternativeName>
        <fullName evidence="11">Acireductone dioxygenase (Fe(2+)-requiring)</fullName>
        <shortName evidence="11">ARD'</shortName>
        <shortName evidence="11">Fe-ARD</shortName>
        <ecNumber evidence="11">1.13.11.54</ecNumber>
    </alternativeName>
    <alternativeName>
        <fullName evidence="11">Acireductone dioxygenase (Ni(2+)-requiring)</fullName>
        <shortName evidence="11">ARD</shortName>
        <shortName evidence="11">Ni-ARD</shortName>
        <ecNumber evidence="11">1.13.11.53</ecNumber>
    </alternativeName>
</protein>
<dbReference type="FunFam" id="2.60.120.10:FF:000099">
    <property type="entry name" value="1,2-dihydroxy-3-keto-5-methylthiopentene dioxygenase"/>
    <property type="match status" value="1"/>
</dbReference>
<feature type="binding site" evidence="11">
    <location>
        <position position="85"/>
    </location>
    <ligand>
        <name>Ni(2+)</name>
        <dbReference type="ChEBI" id="CHEBI:49786"/>
        <note>for nickel-dependent acireductone dioxygenase activity</note>
    </ligand>
</feature>
<dbReference type="OrthoDB" id="1867259at2759"/>
<evidence type="ECO:0000256" key="11">
    <source>
        <dbReference type="HAMAP-Rule" id="MF_03154"/>
    </source>
</evidence>
<evidence type="ECO:0000256" key="4">
    <source>
        <dbReference type="ARBA" id="ARBA00022605"/>
    </source>
</evidence>
<comment type="catalytic activity">
    <reaction evidence="11">
        <text>1,2-dihydroxy-5-(methylsulfanyl)pent-1-en-3-one + O2 = 3-(methylsulfanyl)propanoate + CO + formate + 2 H(+)</text>
        <dbReference type="Rhea" id="RHEA:14161"/>
        <dbReference type="ChEBI" id="CHEBI:15378"/>
        <dbReference type="ChEBI" id="CHEBI:15379"/>
        <dbReference type="ChEBI" id="CHEBI:15740"/>
        <dbReference type="ChEBI" id="CHEBI:17245"/>
        <dbReference type="ChEBI" id="CHEBI:49016"/>
        <dbReference type="ChEBI" id="CHEBI:49252"/>
        <dbReference type="EC" id="1.13.11.53"/>
    </reaction>
</comment>
<sequence length="175" mass="20311">MVEAYYHDNDDSVDFREPHNSGEKVSLEQLERVGAFYKHCPTLAEVDQVSLDRAYKNRDSVSISSESLGDALMPKLKTFYAEHLHEDEEIRYIVEGEGYFDVRNEPNDRWIRCKLVPGDLLVLPAGMYHRFTLTTQNYVKAIRLFKDEPKWVAHGRPDADNFAIRREYLASVQLA</sequence>
<dbReference type="EMBL" id="LT598477">
    <property type="protein sequence ID" value="SCU94518.1"/>
    <property type="molecule type" value="Genomic_DNA"/>
</dbReference>
<dbReference type="AlphaFoldDB" id="A0A1G4JU99"/>
<keyword evidence="3 11" id="KW-0533">Nickel</keyword>
<organism evidence="13 14">
    <name type="scientific">Lachancea meyersii CBS 8951</name>
    <dbReference type="NCBI Taxonomy" id="1266667"/>
    <lineage>
        <taxon>Eukaryota</taxon>
        <taxon>Fungi</taxon>
        <taxon>Dikarya</taxon>
        <taxon>Ascomycota</taxon>
        <taxon>Saccharomycotina</taxon>
        <taxon>Saccharomycetes</taxon>
        <taxon>Saccharomycetales</taxon>
        <taxon>Saccharomycetaceae</taxon>
        <taxon>Lachancea</taxon>
    </lineage>
</organism>
<feature type="binding site" evidence="11">
    <location>
        <position position="89"/>
    </location>
    <ligand>
        <name>Ni(2+)</name>
        <dbReference type="ChEBI" id="CHEBI:49786"/>
        <note>for nickel-dependent acireductone dioxygenase activity</note>
    </ligand>
</feature>
<dbReference type="CDD" id="cd02232">
    <property type="entry name" value="cupin_ARD"/>
    <property type="match status" value="1"/>
</dbReference>
<evidence type="ECO:0000256" key="7">
    <source>
        <dbReference type="ARBA" id="ARBA00023002"/>
    </source>
</evidence>
<dbReference type="SUPFAM" id="SSF51182">
    <property type="entry name" value="RmlC-like cupins"/>
    <property type="match status" value="1"/>
</dbReference>
<dbReference type="GO" id="GO:0005634">
    <property type="term" value="C:nucleus"/>
    <property type="evidence" value="ECO:0007669"/>
    <property type="project" value="UniProtKB-SubCell"/>
</dbReference>
<dbReference type="Gene3D" id="2.60.120.10">
    <property type="entry name" value="Jelly Rolls"/>
    <property type="match status" value="1"/>
</dbReference>
<comment type="pathway">
    <text evidence="11">Amino-acid biosynthesis; L-methionine biosynthesis via salvage pathway; L-methionine from S-methyl-5-thio-alpha-D-ribose 1-phosphate: step 5/6.</text>
</comment>
<dbReference type="EC" id="1.13.11.54" evidence="11"/>
<feature type="binding site" evidence="11">
    <location>
        <position position="129"/>
    </location>
    <ligand>
        <name>Fe(2+)</name>
        <dbReference type="ChEBI" id="CHEBI:29033"/>
        <note>for iron-dependent acireductone dioxygenase activity</note>
    </ligand>
</feature>
<proteinExistence type="inferred from homology"/>
<dbReference type="Pfam" id="PF03079">
    <property type="entry name" value="ARD"/>
    <property type="match status" value="1"/>
</dbReference>
<dbReference type="InterPro" id="IPR014710">
    <property type="entry name" value="RmlC-like_jellyroll"/>
</dbReference>
<evidence type="ECO:0000256" key="6">
    <source>
        <dbReference type="ARBA" id="ARBA00022964"/>
    </source>
</evidence>
<comment type="catalytic activity">
    <reaction evidence="1 11">
        <text>1,2-dihydroxy-5-(methylsulfanyl)pent-1-en-3-one + O2 = 4-methylsulfanyl-2-oxobutanoate + formate + 2 H(+)</text>
        <dbReference type="Rhea" id="RHEA:24504"/>
        <dbReference type="ChEBI" id="CHEBI:15378"/>
        <dbReference type="ChEBI" id="CHEBI:15379"/>
        <dbReference type="ChEBI" id="CHEBI:15740"/>
        <dbReference type="ChEBI" id="CHEBI:16723"/>
        <dbReference type="ChEBI" id="CHEBI:49252"/>
        <dbReference type="EC" id="1.13.11.54"/>
    </reaction>
</comment>
<evidence type="ECO:0000256" key="2">
    <source>
        <dbReference type="ARBA" id="ARBA00022490"/>
    </source>
</evidence>
<dbReference type="GO" id="GO:0005737">
    <property type="term" value="C:cytoplasm"/>
    <property type="evidence" value="ECO:0007669"/>
    <property type="project" value="UniProtKB-SubCell"/>
</dbReference>
<keyword evidence="8 11" id="KW-0408">Iron</keyword>
<comment type="function">
    <text evidence="11">Catalyzes 2 different reactions between oxygen and the acireductone 1,2-dihydroxy-3-keto-5-methylthiopentene (DHK-MTPene) depending upon the metal bound in the active site. Fe-containing acireductone dioxygenase (Fe-ARD) produces formate and 2-keto-4-methylthiobutyrate (KMTB), the alpha-ketoacid precursor of methionine in the methionine recycle pathway. Ni-containing acireductone dioxygenase (Ni-ARD) produces methylthiopropionate, carbon monoxide and formate, and does not lie on the methionine recycle pathway.</text>
</comment>
<dbReference type="GO" id="GO:0005506">
    <property type="term" value="F:iron ion binding"/>
    <property type="evidence" value="ECO:0007669"/>
    <property type="project" value="UniProtKB-UniRule"/>
</dbReference>
<keyword evidence="2 11" id="KW-0963">Cytoplasm</keyword>
<comment type="cofactor">
    <cofactor evidence="11">
        <name>Fe(2+)</name>
        <dbReference type="ChEBI" id="CHEBI:29033"/>
    </cofactor>
    <cofactor evidence="11">
        <name>Ni(2+)</name>
        <dbReference type="ChEBI" id="CHEBI:49786"/>
    </cofactor>
    <text evidence="11">Binds either 1 Fe or Ni cation per monomer. Iron-binding promotes an acireductone dioxygenase reaction producing 2-keto-4-methylthiobutyrate, while nickel-binding promotes an acireductone dioxygenase reaction producing 3-(methylsulfanyl)propanoate.</text>
</comment>
<dbReference type="EC" id="1.13.11.53" evidence="11"/>
<keyword evidence="9 11" id="KW-0486">Methionine biosynthesis</keyword>
<keyword evidence="7 11" id="KW-0560">Oxidoreductase</keyword>
<dbReference type="InterPro" id="IPR011051">
    <property type="entry name" value="RmlC_Cupin_sf"/>
</dbReference>
<dbReference type="GO" id="GO:0010308">
    <property type="term" value="F:acireductone dioxygenase (Ni2+-requiring) activity"/>
    <property type="evidence" value="ECO:0007669"/>
    <property type="project" value="UniProtKB-UniRule"/>
</dbReference>
<evidence type="ECO:0000256" key="5">
    <source>
        <dbReference type="ARBA" id="ARBA00022723"/>
    </source>
</evidence>
<feature type="binding site" evidence="11">
    <location>
        <position position="85"/>
    </location>
    <ligand>
        <name>Fe(2+)</name>
        <dbReference type="ChEBI" id="CHEBI:29033"/>
        <note>for iron-dependent acireductone dioxygenase activity</note>
    </ligand>
</feature>
<gene>
    <name evidence="11" type="primary">ADI1</name>
    <name evidence="13" type="ORF">LAME_0F07756G</name>
</gene>
<dbReference type="HAMAP" id="MF_03154">
    <property type="entry name" value="Salvage_MtnD_euk"/>
    <property type="match status" value="1"/>
</dbReference>
<dbReference type="InterPro" id="IPR027496">
    <property type="entry name" value="ARD_euk"/>
</dbReference>
<evidence type="ECO:0000256" key="1">
    <source>
        <dbReference type="ARBA" id="ARBA00000428"/>
    </source>
</evidence>